<dbReference type="CDD" id="cd03396">
    <property type="entry name" value="PAP2_like_6"/>
    <property type="match status" value="1"/>
</dbReference>
<feature type="transmembrane region" description="Helical" evidence="1">
    <location>
        <begin position="65"/>
        <end position="83"/>
    </location>
</feature>
<dbReference type="RefSeq" id="WP_217668722.1">
    <property type="nucleotide sequence ID" value="NZ_JAHRID010000003.1"/>
</dbReference>
<reference evidence="3 4" key="1">
    <citation type="submission" date="2021-06" db="EMBL/GenBank/DDBJ databases">
        <title>Rheinheimera indica sp. nov., isolated from deep-sea sediment.</title>
        <authorList>
            <person name="Wang Z."/>
            <person name="Zhang X.-Y."/>
        </authorList>
    </citation>
    <scope>NUCLEOTIDE SEQUENCE [LARGE SCALE GENOMIC DNA]</scope>
    <source>
        <strain evidence="3 4">SM2107</strain>
    </source>
</reference>
<proteinExistence type="predicted"/>
<feature type="transmembrane region" description="Helical" evidence="1">
    <location>
        <begin position="150"/>
        <end position="168"/>
    </location>
</feature>
<dbReference type="Pfam" id="PF01569">
    <property type="entry name" value="PAP2"/>
    <property type="match status" value="1"/>
</dbReference>
<name>A0ABS6MJU8_9GAMM</name>
<accession>A0ABS6MJU8</accession>
<feature type="transmembrane region" description="Helical" evidence="1">
    <location>
        <begin position="206"/>
        <end position="224"/>
    </location>
</feature>
<dbReference type="Proteomes" id="UP000704611">
    <property type="component" value="Unassembled WGS sequence"/>
</dbReference>
<gene>
    <name evidence="3" type="ORF">KQY15_08325</name>
</gene>
<comment type="caution">
    <text evidence="3">The sequence shown here is derived from an EMBL/GenBank/DDBJ whole genome shotgun (WGS) entry which is preliminary data.</text>
</comment>
<evidence type="ECO:0000256" key="1">
    <source>
        <dbReference type="SAM" id="Phobius"/>
    </source>
</evidence>
<evidence type="ECO:0000313" key="3">
    <source>
        <dbReference type="EMBL" id="MBV2129096.1"/>
    </source>
</evidence>
<evidence type="ECO:0000313" key="4">
    <source>
        <dbReference type="Proteomes" id="UP000704611"/>
    </source>
</evidence>
<dbReference type="EMBL" id="JAHRID010000003">
    <property type="protein sequence ID" value="MBV2129096.1"/>
    <property type="molecule type" value="Genomic_DNA"/>
</dbReference>
<keyword evidence="1" id="KW-1133">Transmembrane helix</keyword>
<organism evidence="3 4">
    <name type="scientific">Arsukibacterium indicum</name>
    <dbReference type="NCBI Taxonomy" id="2848612"/>
    <lineage>
        <taxon>Bacteria</taxon>
        <taxon>Pseudomonadati</taxon>
        <taxon>Pseudomonadota</taxon>
        <taxon>Gammaproteobacteria</taxon>
        <taxon>Chromatiales</taxon>
        <taxon>Chromatiaceae</taxon>
        <taxon>Arsukibacterium</taxon>
    </lineage>
</organism>
<keyword evidence="1" id="KW-0812">Transmembrane</keyword>
<feature type="transmembrane region" description="Helical" evidence="1">
    <location>
        <begin position="12"/>
        <end position="35"/>
    </location>
</feature>
<sequence length="235" mass="26445">MVIKAYISDRTVYLFLLVYLMALLILDTGGGDIWLASKFYALEGYQWSLQQHWFTEKILHKDARIVNYVACALVLLLTGYFNLKRSSHKLLADSFAALSLSLTVSFVLVAYLKAITNIACPWDLAMFGGAEPYFHLLQNRPSYLPYNQCFPAGHASVGYAWLALFYFFKKVKPQWQFIGLATGLILGVVLGLAQQLRGAHFLSHDLTTLALCFLSAKFCFMLFAPDSSKTVSKKL</sequence>
<evidence type="ECO:0000259" key="2">
    <source>
        <dbReference type="Pfam" id="PF01569"/>
    </source>
</evidence>
<protein>
    <submittedName>
        <fullName evidence="3">Phosphatase PAP2 family protein</fullName>
    </submittedName>
</protein>
<feature type="transmembrane region" description="Helical" evidence="1">
    <location>
        <begin position="175"/>
        <end position="194"/>
    </location>
</feature>
<keyword evidence="4" id="KW-1185">Reference proteome</keyword>
<feature type="transmembrane region" description="Helical" evidence="1">
    <location>
        <begin position="90"/>
        <end position="112"/>
    </location>
</feature>
<dbReference type="InterPro" id="IPR000326">
    <property type="entry name" value="PAP2/HPO"/>
</dbReference>
<feature type="domain" description="Phosphatidic acid phosphatase type 2/haloperoxidase" evidence="2">
    <location>
        <begin position="97"/>
        <end position="222"/>
    </location>
</feature>
<keyword evidence="1" id="KW-0472">Membrane</keyword>